<proteinExistence type="predicted"/>
<evidence type="ECO:0000256" key="1">
    <source>
        <dbReference type="ARBA" id="ARBA00023015"/>
    </source>
</evidence>
<dbReference type="PANTHER" id="PTHR24567:SF74">
    <property type="entry name" value="HTH-TYPE TRANSCRIPTIONAL REGULATOR ARCR"/>
    <property type="match status" value="1"/>
</dbReference>
<dbReference type="InterPro" id="IPR050397">
    <property type="entry name" value="Env_Response_Regulators"/>
</dbReference>
<dbReference type="PROSITE" id="PS50042">
    <property type="entry name" value="CNMP_BINDING_3"/>
    <property type="match status" value="1"/>
</dbReference>
<feature type="domain" description="Cyclic nucleotide-binding" evidence="4">
    <location>
        <begin position="57"/>
        <end position="177"/>
    </location>
</feature>
<accession>A0A3B0WT65</accession>
<dbReference type="CDD" id="cd00038">
    <property type="entry name" value="CAP_ED"/>
    <property type="match status" value="1"/>
</dbReference>
<dbReference type="Pfam" id="PF13545">
    <property type="entry name" value="HTH_Crp_2"/>
    <property type="match status" value="1"/>
</dbReference>
<dbReference type="Gene3D" id="2.60.120.10">
    <property type="entry name" value="Jelly Rolls"/>
    <property type="match status" value="1"/>
</dbReference>
<evidence type="ECO:0008006" key="7">
    <source>
        <dbReference type="Google" id="ProtNLM"/>
    </source>
</evidence>
<dbReference type="InterPro" id="IPR036390">
    <property type="entry name" value="WH_DNA-bd_sf"/>
</dbReference>
<keyword evidence="3" id="KW-0804">Transcription</keyword>
<dbReference type="EMBL" id="UOFF01000103">
    <property type="protein sequence ID" value="VAW55710.1"/>
    <property type="molecule type" value="Genomic_DNA"/>
</dbReference>
<dbReference type="Pfam" id="PF00027">
    <property type="entry name" value="cNMP_binding"/>
    <property type="match status" value="1"/>
</dbReference>
<dbReference type="AlphaFoldDB" id="A0A3B0WT65"/>
<dbReference type="InterPro" id="IPR012318">
    <property type="entry name" value="HTH_CRP"/>
</dbReference>
<dbReference type="SUPFAM" id="SSF46785">
    <property type="entry name" value="Winged helix' DNA-binding domain"/>
    <property type="match status" value="1"/>
</dbReference>
<keyword evidence="2" id="KW-0238">DNA-binding</keyword>
<sequence length="269" mass="30992">MALNDIEENNMLKSIIKDPEHYFPKLAKKTNYQYSPLLPVFPVSANSDYSLISNNNIFTDSPAPYWKKFIDKTTIEHFKRRETIYLSGDSTENVYLVMKGLVMLSQLQKNGIEVGQSIEIPNCTFGELEVLNQTYRVQQATALSDCQLCIVPADLFDRLTQKSAYFSRNVAKLISQRHQRSDYRQACLALLDVPHRLAKLLLEMANIIGYKDDDGYHFKPCFTHQDMATLIISSRETVCSIMSNFRKLKIIDFDRKHVSIIDIDALENY</sequence>
<evidence type="ECO:0000256" key="2">
    <source>
        <dbReference type="ARBA" id="ARBA00023125"/>
    </source>
</evidence>
<dbReference type="SUPFAM" id="SSF51206">
    <property type="entry name" value="cAMP-binding domain-like"/>
    <property type="match status" value="1"/>
</dbReference>
<evidence type="ECO:0000256" key="3">
    <source>
        <dbReference type="ARBA" id="ARBA00023163"/>
    </source>
</evidence>
<keyword evidence="1" id="KW-0805">Transcription regulation</keyword>
<feature type="domain" description="HTH crp-type" evidence="5">
    <location>
        <begin position="191"/>
        <end position="264"/>
    </location>
</feature>
<dbReference type="InterPro" id="IPR014710">
    <property type="entry name" value="RmlC-like_jellyroll"/>
</dbReference>
<protein>
    <recommendedName>
        <fullName evidence="7">Transcriptional regulator, Crp/Fnr family</fullName>
    </recommendedName>
</protein>
<name>A0A3B0WT65_9ZZZZ</name>
<dbReference type="PANTHER" id="PTHR24567">
    <property type="entry name" value="CRP FAMILY TRANSCRIPTIONAL REGULATORY PROTEIN"/>
    <property type="match status" value="1"/>
</dbReference>
<dbReference type="GO" id="GO:0005829">
    <property type="term" value="C:cytosol"/>
    <property type="evidence" value="ECO:0007669"/>
    <property type="project" value="TreeGrafter"/>
</dbReference>
<gene>
    <name evidence="6" type="ORF">MNBD_GAMMA07-2394</name>
</gene>
<evidence type="ECO:0000259" key="4">
    <source>
        <dbReference type="PROSITE" id="PS50042"/>
    </source>
</evidence>
<dbReference type="InterPro" id="IPR018490">
    <property type="entry name" value="cNMP-bd_dom_sf"/>
</dbReference>
<dbReference type="SMART" id="SM00100">
    <property type="entry name" value="cNMP"/>
    <property type="match status" value="1"/>
</dbReference>
<dbReference type="Gene3D" id="1.10.10.10">
    <property type="entry name" value="Winged helix-like DNA-binding domain superfamily/Winged helix DNA-binding domain"/>
    <property type="match status" value="1"/>
</dbReference>
<evidence type="ECO:0000259" key="5">
    <source>
        <dbReference type="PROSITE" id="PS51063"/>
    </source>
</evidence>
<dbReference type="GO" id="GO:0003700">
    <property type="term" value="F:DNA-binding transcription factor activity"/>
    <property type="evidence" value="ECO:0007669"/>
    <property type="project" value="TreeGrafter"/>
</dbReference>
<dbReference type="PROSITE" id="PS51063">
    <property type="entry name" value="HTH_CRP_2"/>
    <property type="match status" value="1"/>
</dbReference>
<organism evidence="6">
    <name type="scientific">hydrothermal vent metagenome</name>
    <dbReference type="NCBI Taxonomy" id="652676"/>
    <lineage>
        <taxon>unclassified sequences</taxon>
        <taxon>metagenomes</taxon>
        <taxon>ecological metagenomes</taxon>
    </lineage>
</organism>
<evidence type="ECO:0000313" key="6">
    <source>
        <dbReference type="EMBL" id="VAW55710.1"/>
    </source>
</evidence>
<reference evidence="6" key="1">
    <citation type="submission" date="2018-06" db="EMBL/GenBank/DDBJ databases">
        <authorList>
            <person name="Zhirakovskaya E."/>
        </authorList>
    </citation>
    <scope>NUCLEOTIDE SEQUENCE</scope>
</reference>
<dbReference type="InterPro" id="IPR036388">
    <property type="entry name" value="WH-like_DNA-bd_sf"/>
</dbReference>
<dbReference type="GO" id="GO:0003677">
    <property type="term" value="F:DNA binding"/>
    <property type="evidence" value="ECO:0007669"/>
    <property type="project" value="UniProtKB-KW"/>
</dbReference>
<dbReference type="InterPro" id="IPR000595">
    <property type="entry name" value="cNMP-bd_dom"/>
</dbReference>